<dbReference type="Pfam" id="PF08530">
    <property type="entry name" value="PepX_C"/>
    <property type="match status" value="1"/>
</dbReference>
<evidence type="ECO:0000256" key="1">
    <source>
        <dbReference type="ARBA" id="ARBA00022801"/>
    </source>
</evidence>
<dbReference type="Pfam" id="PF02129">
    <property type="entry name" value="Peptidase_S15"/>
    <property type="match status" value="2"/>
</dbReference>
<dbReference type="InterPro" id="IPR013736">
    <property type="entry name" value="Xaa-Pro_dipept_C"/>
</dbReference>
<dbReference type="InterPro" id="IPR005674">
    <property type="entry name" value="CocE/Ser_esterase"/>
</dbReference>
<sequence>MTAGRWALVAVLLAVLCAPTRPVAPVSTPIHSYADAVRHTVWVDTGTARVAADVIRPRTAKPVPVIMVTSPYNTTLGRGLEEQLKAYDLSGAPTSFPLFLDNYFVPRGYAVVQVDLPGSGRSSGCLDVGGPGEVGAAKAVVDWLNGRATGHTSVAGGETAAATWSTGDVGMVGKSWDGTIAIGLAGTGVEGLRTIVPIGAISSWYDYYRANGTELDSGTPAGLAAQVDNDKGCPYGGLAAPSLNPDDEMWRARDYRRTAGNVRASVFAVHGLGDTNVRPLHLGLWWPLVTTPKRIWLGQAGHADPFDFRRAEWVAALHQWFDHYLLGLDNGAPTGLSVEHAPDRWSEYPGWPAGGSVEYRPTADGGLGAVPGEGVLAFADDQRPAEAWLTDPESGRLLFRTPPLTVETRLSGVASLRLAAEGDRVSAVLVDFGPVRARDRADEGVRKVGSRSCWGESTGVDSACYLDTATPTSVVDRRVLATAWARAGGVVEFPLGAVDVVIPAGHRVGLVVGGTDRAALPEGGGGEVRVDLAGTVLRLPVVSGF</sequence>
<protein>
    <submittedName>
        <fullName evidence="4">CocE/NonD family hydrolase</fullName>
    </submittedName>
</protein>
<dbReference type="Gene3D" id="2.60.120.260">
    <property type="entry name" value="Galactose-binding domain-like"/>
    <property type="match status" value="1"/>
</dbReference>
<dbReference type="Gene3D" id="3.40.50.1820">
    <property type="entry name" value="alpha/beta hydrolase"/>
    <property type="match status" value="2"/>
</dbReference>
<reference evidence="5" key="1">
    <citation type="journal article" date="2019" name="Int. J. Syst. Evol. Microbiol.">
        <title>The Global Catalogue of Microorganisms (GCM) 10K type strain sequencing project: providing services to taxonomists for standard genome sequencing and annotation.</title>
        <authorList>
            <consortium name="The Broad Institute Genomics Platform"/>
            <consortium name="The Broad Institute Genome Sequencing Center for Infectious Disease"/>
            <person name="Wu L."/>
            <person name="Ma J."/>
        </authorList>
    </citation>
    <scope>NUCLEOTIDE SEQUENCE [LARGE SCALE GENOMIC DNA]</scope>
    <source>
        <strain evidence="5">CCUG 59778</strain>
    </source>
</reference>
<dbReference type="GO" id="GO:0016787">
    <property type="term" value="F:hydrolase activity"/>
    <property type="evidence" value="ECO:0007669"/>
    <property type="project" value="UniProtKB-KW"/>
</dbReference>
<organism evidence="4 5">
    <name type="scientific">Actinokineospora guangxiensis</name>
    <dbReference type="NCBI Taxonomy" id="1490288"/>
    <lineage>
        <taxon>Bacteria</taxon>
        <taxon>Bacillati</taxon>
        <taxon>Actinomycetota</taxon>
        <taxon>Actinomycetes</taxon>
        <taxon>Pseudonocardiales</taxon>
        <taxon>Pseudonocardiaceae</taxon>
        <taxon>Actinokineospora</taxon>
    </lineage>
</organism>
<dbReference type="NCBIfam" id="TIGR00976">
    <property type="entry name" value="CocE_NonD"/>
    <property type="match status" value="1"/>
</dbReference>
<dbReference type="EMBL" id="JBHSKF010000017">
    <property type="protein sequence ID" value="MFC5290448.1"/>
    <property type="molecule type" value="Genomic_DNA"/>
</dbReference>
<keyword evidence="5" id="KW-1185">Reference proteome</keyword>
<comment type="caution">
    <text evidence="4">The sequence shown here is derived from an EMBL/GenBank/DDBJ whole genome shotgun (WGS) entry which is preliminary data.</text>
</comment>
<evidence type="ECO:0000313" key="4">
    <source>
        <dbReference type="EMBL" id="MFC5290448.1"/>
    </source>
</evidence>
<evidence type="ECO:0000313" key="5">
    <source>
        <dbReference type="Proteomes" id="UP001596157"/>
    </source>
</evidence>
<dbReference type="InterPro" id="IPR008979">
    <property type="entry name" value="Galactose-bd-like_sf"/>
</dbReference>
<dbReference type="RefSeq" id="WP_378250341.1">
    <property type="nucleotide sequence ID" value="NZ_JBHSKF010000017.1"/>
</dbReference>
<dbReference type="SUPFAM" id="SSF49785">
    <property type="entry name" value="Galactose-binding domain-like"/>
    <property type="match status" value="1"/>
</dbReference>
<dbReference type="SUPFAM" id="SSF53474">
    <property type="entry name" value="alpha/beta-Hydrolases"/>
    <property type="match status" value="1"/>
</dbReference>
<feature type="signal peptide" evidence="2">
    <location>
        <begin position="1"/>
        <end position="23"/>
    </location>
</feature>
<dbReference type="InterPro" id="IPR000383">
    <property type="entry name" value="Xaa-Pro-like_dom"/>
</dbReference>
<accession>A0ABW0EVH6</accession>
<keyword evidence="2" id="KW-0732">Signal</keyword>
<dbReference type="Proteomes" id="UP001596157">
    <property type="component" value="Unassembled WGS sequence"/>
</dbReference>
<feature type="domain" description="Xaa-Pro dipeptidyl-peptidase C-terminal" evidence="3">
    <location>
        <begin position="318"/>
        <end position="538"/>
    </location>
</feature>
<gene>
    <name evidence="4" type="ORF">ACFPM7_25635</name>
</gene>
<evidence type="ECO:0000259" key="3">
    <source>
        <dbReference type="SMART" id="SM00939"/>
    </source>
</evidence>
<proteinExistence type="predicted"/>
<evidence type="ECO:0000256" key="2">
    <source>
        <dbReference type="SAM" id="SignalP"/>
    </source>
</evidence>
<dbReference type="SMART" id="SM00939">
    <property type="entry name" value="PepX_C"/>
    <property type="match status" value="1"/>
</dbReference>
<dbReference type="InterPro" id="IPR029058">
    <property type="entry name" value="AB_hydrolase_fold"/>
</dbReference>
<keyword evidence="1 4" id="KW-0378">Hydrolase</keyword>
<name>A0ABW0EVH6_9PSEU</name>
<feature type="chain" id="PRO_5046124615" evidence="2">
    <location>
        <begin position="24"/>
        <end position="545"/>
    </location>
</feature>